<reference evidence="10" key="1">
    <citation type="journal article" date="2022" name="Plant J.">
        <title>Strategies of tolerance reflected in two North American maple genomes.</title>
        <authorList>
            <person name="McEvoy S.L."/>
            <person name="Sezen U.U."/>
            <person name="Trouern-Trend A."/>
            <person name="McMahon S.M."/>
            <person name="Schaberg P.G."/>
            <person name="Yang J."/>
            <person name="Wegrzyn J.L."/>
            <person name="Swenson N.G."/>
        </authorList>
    </citation>
    <scope>NUCLEOTIDE SEQUENCE</scope>
    <source>
        <strain evidence="10">NS2018</strain>
    </source>
</reference>
<keyword evidence="6" id="KW-0862">Zinc</keyword>
<comment type="subcellular location">
    <subcellularLocation>
        <location evidence="1">Nucleus</location>
        <location evidence="1">Nucleolus</location>
    </subcellularLocation>
</comment>
<evidence type="ECO:0000313" key="10">
    <source>
        <dbReference type="EMBL" id="KAK0598480.1"/>
    </source>
</evidence>
<comment type="caution">
    <text evidence="10">The sequence shown here is derived from an EMBL/GenBank/DDBJ whole genome shotgun (WGS) entry which is preliminary data.</text>
</comment>
<protein>
    <recommendedName>
        <fullName evidence="2">DNA-directed RNA polymerase I subunit RPA12</fullName>
    </recommendedName>
</protein>
<dbReference type="PANTHER" id="PTHR11239">
    <property type="entry name" value="DNA-DIRECTED RNA POLYMERASE"/>
    <property type="match status" value="1"/>
</dbReference>
<dbReference type="PROSITE" id="PS51133">
    <property type="entry name" value="ZF_TFIIS_2"/>
    <property type="match status" value="1"/>
</dbReference>
<keyword evidence="5 8" id="KW-0863">Zinc-finger</keyword>
<keyword evidence="11" id="KW-1185">Reference proteome</keyword>
<keyword evidence="4" id="KW-0479">Metal-binding</keyword>
<evidence type="ECO:0000313" key="11">
    <source>
        <dbReference type="Proteomes" id="UP001168877"/>
    </source>
</evidence>
<dbReference type="GO" id="GO:0006363">
    <property type="term" value="P:termination of RNA polymerase I transcription"/>
    <property type="evidence" value="ECO:0007669"/>
    <property type="project" value="TreeGrafter"/>
</dbReference>
<evidence type="ECO:0000259" key="9">
    <source>
        <dbReference type="PROSITE" id="PS51133"/>
    </source>
</evidence>
<dbReference type="InterPro" id="IPR034004">
    <property type="entry name" value="Zn_ribbon_RPA12_C"/>
</dbReference>
<feature type="domain" description="TFIIS-type" evidence="9">
    <location>
        <begin position="155"/>
        <end position="195"/>
    </location>
</feature>
<sequence>MVGVVYFLWKRVGIKVVLRGISSSLTGFETEISVPFFSSSNIAAITRFLTSSRRPVRRRRSIFPPLLPQSNLSLKECSMAYSQRRDFLFCNYCGTMLNMESKFVTCPLCKFKRNAKEVAGKEISYTVTAEDIRRELGLSLFDAGEDNNKVQWSKVKKACEKCQNPEMHYTTRQTRSADEGQTTHYLCPRCGYQCQES</sequence>
<dbReference type="PANTHER" id="PTHR11239:SF14">
    <property type="entry name" value="DNA-DIRECTED RNA POLYMERASE I SUBUNIT RPA12"/>
    <property type="match status" value="1"/>
</dbReference>
<evidence type="ECO:0000256" key="8">
    <source>
        <dbReference type="PROSITE-ProRule" id="PRU00472"/>
    </source>
</evidence>
<dbReference type="CDD" id="cd10507">
    <property type="entry name" value="Zn-ribbon_RPA12"/>
    <property type="match status" value="1"/>
</dbReference>
<dbReference type="EMBL" id="JAUESC010000004">
    <property type="protein sequence ID" value="KAK0598480.1"/>
    <property type="molecule type" value="Genomic_DNA"/>
</dbReference>
<evidence type="ECO:0000256" key="2">
    <source>
        <dbReference type="ARBA" id="ARBA00018784"/>
    </source>
</evidence>
<dbReference type="SUPFAM" id="SSF57783">
    <property type="entry name" value="Zinc beta-ribbon"/>
    <property type="match status" value="1"/>
</dbReference>
<keyword evidence="7" id="KW-0539">Nucleus</keyword>
<dbReference type="Gene3D" id="2.20.25.10">
    <property type="match status" value="1"/>
</dbReference>
<evidence type="ECO:0000256" key="6">
    <source>
        <dbReference type="ARBA" id="ARBA00022833"/>
    </source>
</evidence>
<evidence type="ECO:0000256" key="5">
    <source>
        <dbReference type="ARBA" id="ARBA00022771"/>
    </source>
</evidence>
<evidence type="ECO:0000256" key="4">
    <source>
        <dbReference type="ARBA" id="ARBA00022723"/>
    </source>
</evidence>
<gene>
    <name evidence="10" type="ORF">LWI29_035021</name>
</gene>
<dbReference type="Proteomes" id="UP001168877">
    <property type="component" value="Unassembled WGS sequence"/>
</dbReference>
<dbReference type="InterPro" id="IPR012164">
    <property type="entry name" value="Rpa12/Rpb9/Rpc10/TFS"/>
</dbReference>
<dbReference type="GO" id="GO:0008270">
    <property type="term" value="F:zinc ion binding"/>
    <property type="evidence" value="ECO:0007669"/>
    <property type="project" value="UniProtKB-KW"/>
</dbReference>
<evidence type="ECO:0000256" key="7">
    <source>
        <dbReference type="ARBA" id="ARBA00023242"/>
    </source>
</evidence>
<reference evidence="10" key="2">
    <citation type="submission" date="2023-06" db="EMBL/GenBank/DDBJ databases">
        <authorList>
            <person name="Swenson N.G."/>
            <person name="Wegrzyn J.L."/>
            <person name="Mcevoy S.L."/>
        </authorList>
    </citation>
    <scope>NUCLEOTIDE SEQUENCE</scope>
    <source>
        <strain evidence="10">NS2018</strain>
        <tissue evidence="10">Leaf</tissue>
    </source>
</reference>
<proteinExistence type="predicted"/>
<dbReference type="GO" id="GO:0003899">
    <property type="term" value="F:DNA-directed RNA polymerase activity"/>
    <property type="evidence" value="ECO:0007669"/>
    <property type="project" value="InterPro"/>
</dbReference>
<dbReference type="GO" id="GO:0003676">
    <property type="term" value="F:nucleic acid binding"/>
    <property type="evidence" value="ECO:0007669"/>
    <property type="project" value="InterPro"/>
</dbReference>
<dbReference type="Pfam" id="PF01096">
    <property type="entry name" value="Zn_ribbon_TFIIS"/>
    <property type="match status" value="1"/>
</dbReference>
<accession>A0AA39W037</accession>
<evidence type="ECO:0000256" key="3">
    <source>
        <dbReference type="ARBA" id="ARBA00022478"/>
    </source>
</evidence>
<name>A0AA39W037_ACESA</name>
<dbReference type="GO" id="GO:0005736">
    <property type="term" value="C:RNA polymerase I complex"/>
    <property type="evidence" value="ECO:0007669"/>
    <property type="project" value="TreeGrafter"/>
</dbReference>
<keyword evidence="3" id="KW-0804">Transcription</keyword>
<keyword evidence="3" id="KW-0240">DNA-directed RNA polymerase</keyword>
<dbReference type="InterPro" id="IPR001222">
    <property type="entry name" value="Znf_TFIIS"/>
</dbReference>
<evidence type="ECO:0000256" key="1">
    <source>
        <dbReference type="ARBA" id="ARBA00004604"/>
    </source>
</evidence>
<organism evidence="10 11">
    <name type="scientific">Acer saccharum</name>
    <name type="common">Sugar maple</name>
    <dbReference type="NCBI Taxonomy" id="4024"/>
    <lineage>
        <taxon>Eukaryota</taxon>
        <taxon>Viridiplantae</taxon>
        <taxon>Streptophyta</taxon>
        <taxon>Embryophyta</taxon>
        <taxon>Tracheophyta</taxon>
        <taxon>Spermatophyta</taxon>
        <taxon>Magnoliopsida</taxon>
        <taxon>eudicotyledons</taxon>
        <taxon>Gunneridae</taxon>
        <taxon>Pentapetalae</taxon>
        <taxon>rosids</taxon>
        <taxon>malvids</taxon>
        <taxon>Sapindales</taxon>
        <taxon>Sapindaceae</taxon>
        <taxon>Hippocastanoideae</taxon>
        <taxon>Acereae</taxon>
        <taxon>Acer</taxon>
    </lineage>
</organism>
<dbReference type="AlphaFoldDB" id="A0AA39W037"/>
<dbReference type="SMART" id="SM00440">
    <property type="entry name" value="ZnF_C2C2"/>
    <property type="match status" value="1"/>
</dbReference>